<dbReference type="Proteomes" id="UP000593563">
    <property type="component" value="Unassembled WGS sequence"/>
</dbReference>
<dbReference type="PANTHER" id="PTHR47762">
    <property type="entry name" value="OSJNBB0079B02.4 PROTEIN"/>
    <property type="match status" value="1"/>
</dbReference>
<proteinExistence type="predicted"/>
<feature type="domain" description="Programmed cell death protein 2 C-terminal" evidence="1">
    <location>
        <begin position="270"/>
        <end position="380"/>
    </location>
</feature>
<keyword evidence="3" id="KW-1185">Reference proteome</keyword>
<dbReference type="AlphaFoldDB" id="A0A6L5BDY0"/>
<evidence type="ECO:0000313" key="3">
    <source>
        <dbReference type="Proteomes" id="UP000593563"/>
    </source>
</evidence>
<evidence type="ECO:0000259" key="1">
    <source>
        <dbReference type="Pfam" id="PF04194"/>
    </source>
</evidence>
<evidence type="ECO:0000313" key="2">
    <source>
        <dbReference type="EMBL" id="KAF1002244.1"/>
    </source>
</evidence>
<organism evidence="2 3">
    <name type="scientific">Apium graveolens</name>
    <name type="common">Celery</name>
    <dbReference type="NCBI Taxonomy" id="4045"/>
    <lineage>
        <taxon>Eukaryota</taxon>
        <taxon>Viridiplantae</taxon>
        <taxon>Streptophyta</taxon>
        <taxon>Embryophyta</taxon>
        <taxon>Tracheophyta</taxon>
        <taxon>Spermatophyta</taxon>
        <taxon>Magnoliopsida</taxon>
        <taxon>eudicotyledons</taxon>
        <taxon>Gunneridae</taxon>
        <taxon>Pentapetalae</taxon>
        <taxon>asterids</taxon>
        <taxon>campanulids</taxon>
        <taxon>Apiales</taxon>
        <taxon>Apiaceae</taxon>
        <taxon>Apioideae</taxon>
        <taxon>apioid superclade</taxon>
        <taxon>Apieae</taxon>
        <taxon>Apium</taxon>
    </lineage>
</organism>
<dbReference type="InterPro" id="IPR007320">
    <property type="entry name" value="PDCD2_C"/>
</dbReference>
<name>A0A6L5BDY0_APIGR</name>
<dbReference type="GO" id="GO:0005737">
    <property type="term" value="C:cytoplasm"/>
    <property type="evidence" value="ECO:0007669"/>
    <property type="project" value="InterPro"/>
</dbReference>
<dbReference type="EMBL" id="WRXP01001508">
    <property type="protein sequence ID" value="KAF1002244.1"/>
    <property type="molecule type" value="Genomic_DNA"/>
</dbReference>
<dbReference type="Pfam" id="PF04194">
    <property type="entry name" value="PDCD2_C"/>
    <property type="match status" value="1"/>
</dbReference>
<protein>
    <recommendedName>
        <fullName evidence="1">Programmed cell death protein 2 C-terminal domain-containing protein</fullName>
    </recommendedName>
</protein>
<dbReference type="PANTHER" id="PTHR47762:SF2">
    <property type="entry name" value="OS04G0640800 PROTEIN"/>
    <property type="match status" value="1"/>
</dbReference>
<gene>
    <name evidence="2" type="ORF">AG4045_005901</name>
</gene>
<reference evidence="2" key="1">
    <citation type="submission" date="2020-01" db="EMBL/GenBank/DDBJ databases">
        <title>The Celery Genome Sequence Reveals Sequential Paleo-tetraploidization, Resistance Gene Elimination, Karyotype Evolution, and Functional Innovation in Apiales.</title>
        <authorList>
            <person name="Song X."/>
        </authorList>
    </citation>
    <scope>NUCLEOTIDE SEQUENCE</scope>
    <source>
        <tissue evidence="2">Leaf</tissue>
    </source>
</reference>
<comment type="caution">
    <text evidence="2">The sequence shown here is derived from an EMBL/GenBank/DDBJ whole genome shotgun (WGS) entry which is preliminary data.</text>
</comment>
<accession>A0A6L5BDY0</accession>
<sequence>MEQVILGMPGPWADDFYEASDHYTTKFGGLPDWPVPDMAIPHNLRVCTSCGTSLLLVAQIYAPVSTKTLTIEERQIFVFGCTSATCAGDPESWKAIRVQRCSSRRTSESFGVEEVLLPDASCQPSNADWRDDFWSFDEGNDDDEDLEELGKALSEAASLASHSKKESLPHHDEAIIDSSSTNQTIKLASKDTTGGNAAANVNNGDALVQVLPCFYVYILEETIQKDVASVCLSYTALSIKDNQDYPDDSASQEIWDQEAYEYDRALNASRTYLKFKKRIDAHPEQCFRYSYGGKPLLAAEELRDPGRCELCGGSRHYEMQLMPSLLYFLQQATTKHNYTLENWNWMTLLIYTCSDSCSNPGEETSRVGEWIVAKEAVMLQGE</sequence>